<proteinExistence type="predicted"/>
<dbReference type="RefSeq" id="WP_378592209.1">
    <property type="nucleotide sequence ID" value="NZ_JBHSKD010000026.1"/>
</dbReference>
<keyword evidence="2" id="KW-1133">Transmembrane helix</keyword>
<organism evidence="4 5">
    <name type="scientific">Nocardioides taihuensis</name>
    <dbReference type="NCBI Taxonomy" id="1835606"/>
    <lineage>
        <taxon>Bacteria</taxon>
        <taxon>Bacillati</taxon>
        <taxon>Actinomycetota</taxon>
        <taxon>Actinomycetes</taxon>
        <taxon>Propionibacteriales</taxon>
        <taxon>Nocardioidaceae</taxon>
        <taxon>Nocardioides</taxon>
    </lineage>
</organism>
<feature type="transmembrane region" description="Helical" evidence="2">
    <location>
        <begin position="12"/>
        <end position="30"/>
    </location>
</feature>
<feature type="compositionally biased region" description="Basic and acidic residues" evidence="1">
    <location>
        <begin position="161"/>
        <end position="170"/>
    </location>
</feature>
<reference evidence="5" key="1">
    <citation type="journal article" date="2019" name="Int. J. Syst. Evol. Microbiol.">
        <title>The Global Catalogue of Microorganisms (GCM) 10K type strain sequencing project: providing services to taxonomists for standard genome sequencing and annotation.</title>
        <authorList>
            <consortium name="The Broad Institute Genomics Platform"/>
            <consortium name="The Broad Institute Genome Sequencing Center for Infectious Disease"/>
            <person name="Wu L."/>
            <person name="Ma J."/>
        </authorList>
    </citation>
    <scope>NUCLEOTIDE SEQUENCE [LARGE SCALE GENOMIC DNA]</scope>
    <source>
        <strain evidence="5">DFY41</strain>
    </source>
</reference>
<sequence length="238" mass="25038">MHILSGHQPRAALCWVLLTAVVALATVALAPGLTGSATPRTGPVGGFEAILVRVCAVSGLASLGWLWVVATVVVVDTLRGRTGPRRGVPEGVRRLLLGACGLALAGSVASTPAHAGQPETHHPRSGVAGLPLPDRTSAVSRIAWLVDHPHRTRHPEHHAHPRPEPSPRREARVCVVSDGDTLWTLAAEHLGPSADDAAVAHAWRALYRANRAAVGPDPDLIRPGQRLRVPDHLRGGTT</sequence>
<feature type="region of interest" description="Disordered" evidence="1">
    <location>
        <begin position="151"/>
        <end position="170"/>
    </location>
</feature>
<feature type="region of interest" description="Disordered" evidence="1">
    <location>
        <begin position="111"/>
        <end position="132"/>
    </location>
</feature>
<dbReference type="EMBL" id="JBHSKD010000026">
    <property type="protein sequence ID" value="MFC5178570.1"/>
    <property type="molecule type" value="Genomic_DNA"/>
</dbReference>
<dbReference type="Gene3D" id="3.10.350.10">
    <property type="entry name" value="LysM domain"/>
    <property type="match status" value="1"/>
</dbReference>
<feature type="domain" description="LysM" evidence="3">
    <location>
        <begin position="172"/>
        <end position="229"/>
    </location>
</feature>
<feature type="compositionally biased region" description="Basic and acidic residues" evidence="1">
    <location>
        <begin position="228"/>
        <end position="238"/>
    </location>
</feature>
<dbReference type="InterPro" id="IPR036779">
    <property type="entry name" value="LysM_dom_sf"/>
</dbReference>
<evidence type="ECO:0000256" key="1">
    <source>
        <dbReference type="SAM" id="MobiDB-lite"/>
    </source>
</evidence>
<gene>
    <name evidence="4" type="ORF">ACFPGP_17965</name>
</gene>
<feature type="transmembrane region" description="Helical" evidence="2">
    <location>
        <begin position="50"/>
        <end position="75"/>
    </location>
</feature>
<dbReference type="Pfam" id="PF01476">
    <property type="entry name" value="LysM"/>
    <property type="match status" value="1"/>
</dbReference>
<feature type="region of interest" description="Disordered" evidence="1">
    <location>
        <begin position="217"/>
        <end position="238"/>
    </location>
</feature>
<accession>A0ABW0BMT0</accession>
<feature type="compositionally biased region" description="Basic residues" evidence="1">
    <location>
        <begin position="151"/>
        <end position="160"/>
    </location>
</feature>
<evidence type="ECO:0000313" key="4">
    <source>
        <dbReference type="EMBL" id="MFC5178570.1"/>
    </source>
</evidence>
<comment type="caution">
    <text evidence="4">The sequence shown here is derived from an EMBL/GenBank/DDBJ whole genome shotgun (WGS) entry which is preliminary data.</text>
</comment>
<evidence type="ECO:0000256" key="2">
    <source>
        <dbReference type="SAM" id="Phobius"/>
    </source>
</evidence>
<protein>
    <submittedName>
        <fullName evidence="4">LysM peptidoglycan-binding domain-containing protein</fullName>
    </submittedName>
</protein>
<dbReference type="PROSITE" id="PS51782">
    <property type="entry name" value="LYSM"/>
    <property type="match status" value="1"/>
</dbReference>
<keyword evidence="5" id="KW-1185">Reference proteome</keyword>
<dbReference type="InterPro" id="IPR018392">
    <property type="entry name" value="LysM"/>
</dbReference>
<evidence type="ECO:0000313" key="5">
    <source>
        <dbReference type="Proteomes" id="UP001596087"/>
    </source>
</evidence>
<keyword evidence="2" id="KW-0812">Transmembrane</keyword>
<evidence type="ECO:0000259" key="3">
    <source>
        <dbReference type="PROSITE" id="PS51782"/>
    </source>
</evidence>
<name>A0ABW0BMT0_9ACTN</name>
<dbReference type="Proteomes" id="UP001596087">
    <property type="component" value="Unassembled WGS sequence"/>
</dbReference>
<keyword evidence="2" id="KW-0472">Membrane</keyword>
<dbReference type="SMART" id="SM00257">
    <property type="entry name" value="LysM"/>
    <property type="match status" value="1"/>
</dbReference>